<evidence type="ECO:0000313" key="2">
    <source>
        <dbReference type="Proteomes" id="UP000640335"/>
    </source>
</evidence>
<dbReference type="EMBL" id="JACSQZ010000016">
    <property type="protein sequence ID" value="MBD7914783.1"/>
    <property type="molecule type" value="Genomic_DNA"/>
</dbReference>
<evidence type="ECO:0008006" key="3">
    <source>
        <dbReference type="Google" id="ProtNLM"/>
    </source>
</evidence>
<comment type="caution">
    <text evidence="1">The sequence shown here is derived from an EMBL/GenBank/DDBJ whole genome shotgun (WGS) entry which is preliminary data.</text>
</comment>
<evidence type="ECO:0000313" key="1">
    <source>
        <dbReference type="EMBL" id="MBD7914783.1"/>
    </source>
</evidence>
<keyword evidence="2" id="KW-1185">Reference proteome</keyword>
<dbReference type="PROSITE" id="PS51257">
    <property type="entry name" value="PROKAR_LIPOPROTEIN"/>
    <property type="match status" value="1"/>
</dbReference>
<organism evidence="1 2">
    <name type="scientific">Clostridium gallinarum</name>
    <dbReference type="NCBI Taxonomy" id="2762246"/>
    <lineage>
        <taxon>Bacteria</taxon>
        <taxon>Bacillati</taxon>
        <taxon>Bacillota</taxon>
        <taxon>Clostridia</taxon>
        <taxon>Eubacteriales</taxon>
        <taxon>Clostridiaceae</taxon>
        <taxon>Clostridium</taxon>
    </lineage>
</organism>
<dbReference type="Proteomes" id="UP000640335">
    <property type="component" value="Unassembled WGS sequence"/>
</dbReference>
<sequence length="227" mass="26055">MIKKFLIAILSGVMVTSLVSCSPSNNEKADESQIAAKSSITQEQENSFIGEGEWATDYTREEVTALNEEITARMEEVCNFLGLEYIKEEKIKEENSESVNDKYIYFDNLNPEPNKIESMYYGFKTYGSNMAKGNLNLKIGLKLDLDQIKNEEKFDLKETSISNFSEAMTNDIERDYTEINEKIIDIVKNQNSDGTIETNLNGLVETITIKDEFLLYRLDSKMYDFKK</sequence>
<gene>
    <name evidence="1" type="ORF">H9660_06455</name>
</gene>
<accession>A0ABR8Q2Z3</accession>
<dbReference type="RefSeq" id="WP_191749547.1">
    <property type="nucleotide sequence ID" value="NZ_JACSQZ010000016.1"/>
</dbReference>
<protein>
    <recommendedName>
        <fullName evidence="3">Lipoprotein</fullName>
    </recommendedName>
</protein>
<name>A0ABR8Q2Z3_9CLOT</name>
<reference evidence="1 2" key="1">
    <citation type="submission" date="2020-08" db="EMBL/GenBank/DDBJ databases">
        <title>A Genomic Blueprint of the Chicken Gut Microbiome.</title>
        <authorList>
            <person name="Gilroy R."/>
            <person name="Ravi A."/>
            <person name="Getino M."/>
            <person name="Pursley I."/>
            <person name="Horton D.L."/>
            <person name="Alikhan N.-F."/>
            <person name="Baker D."/>
            <person name="Gharbi K."/>
            <person name="Hall N."/>
            <person name="Watson M."/>
            <person name="Adriaenssens E.M."/>
            <person name="Foster-Nyarko E."/>
            <person name="Jarju S."/>
            <person name="Secka A."/>
            <person name="Antonio M."/>
            <person name="Oren A."/>
            <person name="Chaudhuri R."/>
            <person name="La Ragione R.M."/>
            <person name="Hildebrand F."/>
            <person name="Pallen M.J."/>
        </authorList>
    </citation>
    <scope>NUCLEOTIDE SEQUENCE [LARGE SCALE GENOMIC DNA]</scope>
    <source>
        <strain evidence="1 2">Sa3CUN1</strain>
    </source>
</reference>
<proteinExistence type="predicted"/>